<evidence type="ECO:0000313" key="1">
    <source>
        <dbReference type="EMBL" id="MBC1615709.1"/>
    </source>
</evidence>
<dbReference type="AlphaFoldDB" id="A0A842ACM8"/>
<evidence type="ECO:0000313" key="2">
    <source>
        <dbReference type="Proteomes" id="UP000574104"/>
    </source>
</evidence>
<organism evidence="1 2">
    <name type="scientific">Listeria booriae</name>
    <dbReference type="NCBI Taxonomy" id="1552123"/>
    <lineage>
        <taxon>Bacteria</taxon>
        <taxon>Bacillati</taxon>
        <taxon>Bacillota</taxon>
        <taxon>Bacilli</taxon>
        <taxon>Bacillales</taxon>
        <taxon>Listeriaceae</taxon>
        <taxon>Listeria</taxon>
    </lineage>
</organism>
<gene>
    <name evidence="1" type="ORF">HB904_05895</name>
</gene>
<dbReference type="Proteomes" id="UP000574104">
    <property type="component" value="Unassembled WGS sequence"/>
</dbReference>
<dbReference type="EMBL" id="JAARSH010000003">
    <property type="protein sequence ID" value="MBC1615709.1"/>
    <property type="molecule type" value="Genomic_DNA"/>
</dbReference>
<comment type="caution">
    <text evidence="1">The sequence shown here is derived from an EMBL/GenBank/DDBJ whole genome shotgun (WGS) entry which is preliminary data.</text>
</comment>
<accession>A0A842ACM8</accession>
<sequence>MKAPKGWRVKLDPEALNMTLNPKGTNIVSQHKALKRKAVSFHSNQQNTLFKNI</sequence>
<reference evidence="1 2" key="1">
    <citation type="submission" date="2020-03" db="EMBL/GenBank/DDBJ databases">
        <title>Soil Listeria distribution.</title>
        <authorList>
            <person name="Liao J."/>
            <person name="Wiedmann M."/>
        </authorList>
    </citation>
    <scope>NUCLEOTIDE SEQUENCE [LARGE SCALE GENOMIC DNA]</scope>
    <source>
        <strain evidence="1 2">FSL L7-1299</strain>
    </source>
</reference>
<protein>
    <submittedName>
        <fullName evidence="1">Uncharacterized protein</fullName>
    </submittedName>
</protein>
<name>A0A842ACM8_9LIST</name>
<proteinExistence type="predicted"/>